<accession>A0ACD3Z0A3</accession>
<evidence type="ECO:0000313" key="1">
    <source>
        <dbReference type="EMBL" id="UPK94513.1"/>
    </source>
</evidence>
<proteinExistence type="predicted"/>
<sequence>MELLGPGARDLYCRTCRLRRIRCDRTEPHCKKCQKKGHSCPGYGIQFRFANGIASRGRFKGAASPSETKSQASQSSPKSEPASHAPHFDDIPESTLNHLINYYSTNLAPINVWVNTVQNEYTRLVIPLAKTQPSLRFAILGIAAAHQAGASPEFSQSACRTAMELITERVRRLAAMDLQETRSYIENDDGSHEAILAATLILSNHSLLGSDLPLALFHIEAARVLIKTLTSEAMSKRAVFMFLRNQVAALDVLACATLFNPAHIKDPVLPELGRGPVIFGHYLHIIHSITMSSMQLEDDHPSIASLEERFELARGSTLMAIGSLATLPDGPHRHDAIRLVQAFHHAGLLYACKRLNIHEDENYHSTKLFRVFEQFEDISLSLANLSWPVFMAGICSCGNPERIRIINGLCKTLVDSSPFQYYANIPTFLEELWARDDGDWTALAKEWENQGMPVLAV</sequence>
<keyword evidence="2" id="KW-1185">Reference proteome</keyword>
<evidence type="ECO:0000313" key="2">
    <source>
        <dbReference type="Proteomes" id="UP000830768"/>
    </source>
</evidence>
<dbReference type="EMBL" id="CP090033">
    <property type="protein sequence ID" value="UPK94513.1"/>
    <property type="molecule type" value="Genomic_DNA"/>
</dbReference>
<organism evidence="1 2">
    <name type="scientific">Fusarium solani subsp. cucurbitae</name>
    <name type="common">Neocosmosporum cucurbitae</name>
    <dbReference type="NCBI Taxonomy" id="2747967"/>
    <lineage>
        <taxon>Eukaryota</taxon>
        <taxon>Fungi</taxon>
        <taxon>Dikarya</taxon>
        <taxon>Ascomycota</taxon>
        <taxon>Pezizomycotina</taxon>
        <taxon>Sordariomycetes</taxon>
        <taxon>Hypocreomycetidae</taxon>
        <taxon>Hypocreales</taxon>
        <taxon>Nectriaceae</taxon>
        <taxon>Fusarium</taxon>
        <taxon>Fusarium solani species complex</taxon>
    </lineage>
</organism>
<protein>
    <submittedName>
        <fullName evidence="1">Uncharacterized protein</fullName>
    </submittedName>
</protein>
<gene>
    <name evidence="1" type="ORF">LCI18_005448</name>
</gene>
<reference evidence="1" key="1">
    <citation type="submission" date="2021-11" db="EMBL/GenBank/DDBJ databases">
        <title>Fusarium solani-melongenae Genome sequencing and assembly.</title>
        <authorList>
            <person name="Xie S."/>
            <person name="Huang L."/>
            <person name="Zhang X."/>
        </authorList>
    </citation>
    <scope>NUCLEOTIDE SEQUENCE</scope>
    <source>
        <strain evidence="1">CRI 24-3</strain>
    </source>
</reference>
<dbReference type="Proteomes" id="UP000830768">
    <property type="component" value="Chromosome 4"/>
</dbReference>
<name>A0ACD3Z0A3_FUSSC</name>